<dbReference type="PATRIC" id="fig|1300341.3.peg.3283"/>
<evidence type="ECO:0000256" key="3">
    <source>
        <dbReference type="ARBA" id="ARBA00022452"/>
    </source>
</evidence>
<dbReference type="AlphaFoldDB" id="A0A0P7AS24"/>
<dbReference type="GO" id="GO:0015483">
    <property type="term" value="F:long-chain fatty acid transporting porin activity"/>
    <property type="evidence" value="ECO:0007669"/>
    <property type="project" value="TreeGrafter"/>
</dbReference>
<evidence type="ECO:0000256" key="4">
    <source>
        <dbReference type="ARBA" id="ARBA00022692"/>
    </source>
</evidence>
<dbReference type="InterPro" id="IPR005017">
    <property type="entry name" value="OMPP1/FadL/TodX"/>
</dbReference>
<gene>
    <name evidence="9" type="ORF">I595_3133</name>
</gene>
<evidence type="ECO:0000256" key="2">
    <source>
        <dbReference type="ARBA" id="ARBA00008163"/>
    </source>
</evidence>
<reference evidence="9 10" key="1">
    <citation type="submission" date="2015-09" db="EMBL/GenBank/DDBJ databases">
        <title>Genome sequence of the marine flavobacterium Croceitalea dokdonensis DOKDO 023 that contains proton- and sodium-pumping rhodopsins.</title>
        <authorList>
            <person name="Kwon S.-K."/>
            <person name="Lee H.K."/>
            <person name="Kwak M.-J."/>
            <person name="Kim J.F."/>
        </authorList>
    </citation>
    <scope>NUCLEOTIDE SEQUENCE [LARGE SCALE GENOMIC DNA]</scope>
    <source>
        <strain evidence="9 10">DOKDO 023</strain>
    </source>
</reference>
<dbReference type="PANTHER" id="PTHR35093:SF8">
    <property type="entry name" value="OUTER MEMBRANE PROTEIN NMB0088-RELATED"/>
    <property type="match status" value="1"/>
</dbReference>
<comment type="similarity">
    <text evidence="2">Belongs to the OmpP1/FadL family.</text>
</comment>
<evidence type="ECO:0000256" key="6">
    <source>
        <dbReference type="ARBA" id="ARBA00023136"/>
    </source>
</evidence>
<evidence type="ECO:0000313" key="9">
    <source>
        <dbReference type="EMBL" id="KPM30639.1"/>
    </source>
</evidence>
<feature type="signal peptide" evidence="8">
    <location>
        <begin position="1"/>
        <end position="18"/>
    </location>
</feature>
<dbReference type="GO" id="GO:0009279">
    <property type="term" value="C:cell outer membrane"/>
    <property type="evidence" value="ECO:0007669"/>
    <property type="project" value="UniProtKB-SubCell"/>
</dbReference>
<keyword evidence="5 8" id="KW-0732">Signal</keyword>
<dbReference type="PANTHER" id="PTHR35093">
    <property type="entry name" value="OUTER MEMBRANE PROTEIN NMB0088-RELATED"/>
    <property type="match status" value="1"/>
</dbReference>
<proteinExistence type="inferred from homology"/>
<dbReference type="SUPFAM" id="SSF56935">
    <property type="entry name" value="Porins"/>
    <property type="match status" value="1"/>
</dbReference>
<keyword evidence="7" id="KW-0998">Cell outer membrane</keyword>
<keyword evidence="6" id="KW-0472">Membrane</keyword>
<evidence type="ECO:0000256" key="5">
    <source>
        <dbReference type="ARBA" id="ARBA00022729"/>
    </source>
</evidence>
<keyword evidence="10" id="KW-1185">Reference proteome</keyword>
<protein>
    <submittedName>
        <fullName evidence="9">Membrane protein involved in aromatic hydrocarbon degradation</fullName>
    </submittedName>
</protein>
<dbReference type="Proteomes" id="UP000050280">
    <property type="component" value="Unassembled WGS sequence"/>
</dbReference>
<dbReference type="EMBL" id="LDJX01000007">
    <property type="protein sequence ID" value="KPM30639.1"/>
    <property type="molecule type" value="Genomic_DNA"/>
</dbReference>
<dbReference type="RefSeq" id="WP_054560134.1">
    <property type="nucleotide sequence ID" value="NZ_LDJX01000007.1"/>
</dbReference>
<evidence type="ECO:0000256" key="7">
    <source>
        <dbReference type="ARBA" id="ARBA00023237"/>
    </source>
</evidence>
<sequence>MKVAITFIMGLVCMGLSAQNINDVLRYGGEDLQGTARFQAMGGAFGALGGDMSSLNINPAGSAVFNYSQFTITGSNYNRLNEATYGNTFTGTDVNNLEINQAGGVFVFKSPNSAWKKLALGLNYDLAQNFDDDIFINGTTTEGIDNYFLNFAQGVPFGSLTLAPNEFIEDAYLDIGELQGFGDQQAFLGYFGGVINPVDETDGNTSYVSNASYNNLTQNYRQLSTGFNSKFTANFSGQYQDNLYIGASLNFHSIFYQRTTLLEESGFNPSSPVQNIRFDNFLNTEGDGFSFSLGAIAKLNENIRIGGSYQSPTWYRLLDDTSQRINSNEADTDINFIDFDIVNLFEEYRIQIPSKLTGSVAVVFGKSGLISFDYSYQDMSNAELRPVNDPVFIQENDFIANQLGVVNTFRLGGEYRIERFSLRGGYRLEQSPFANTDRIGELTGYSAGLGYDFGGSRLDLAYGRTNREVNQLLFDSGATNAATVNRQLTNINLSYTLKF</sequence>
<dbReference type="Pfam" id="PF03349">
    <property type="entry name" value="Toluene_X"/>
    <property type="match status" value="1"/>
</dbReference>
<comment type="caution">
    <text evidence="9">The sequence shown here is derived from an EMBL/GenBank/DDBJ whole genome shotgun (WGS) entry which is preliminary data.</text>
</comment>
<organism evidence="9 10">
    <name type="scientific">Croceitalea dokdonensis DOKDO 023</name>
    <dbReference type="NCBI Taxonomy" id="1300341"/>
    <lineage>
        <taxon>Bacteria</taxon>
        <taxon>Pseudomonadati</taxon>
        <taxon>Bacteroidota</taxon>
        <taxon>Flavobacteriia</taxon>
        <taxon>Flavobacteriales</taxon>
        <taxon>Flavobacteriaceae</taxon>
        <taxon>Croceitalea</taxon>
    </lineage>
</organism>
<dbReference type="Gene3D" id="2.40.160.60">
    <property type="entry name" value="Outer membrane protein transport protein (OMPP1/FadL/TodX)"/>
    <property type="match status" value="2"/>
</dbReference>
<comment type="subcellular location">
    <subcellularLocation>
        <location evidence="1">Cell outer membrane</location>
        <topology evidence="1">Multi-pass membrane protein</topology>
    </subcellularLocation>
</comment>
<evidence type="ECO:0000256" key="1">
    <source>
        <dbReference type="ARBA" id="ARBA00004571"/>
    </source>
</evidence>
<keyword evidence="4" id="KW-0812">Transmembrane</keyword>
<dbReference type="OrthoDB" id="9765571at2"/>
<feature type="chain" id="PRO_5006135023" evidence="8">
    <location>
        <begin position="19"/>
        <end position="499"/>
    </location>
</feature>
<evidence type="ECO:0000256" key="8">
    <source>
        <dbReference type="SAM" id="SignalP"/>
    </source>
</evidence>
<keyword evidence="3" id="KW-1134">Transmembrane beta strand</keyword>
<dbReference type="STRING" id="1300341.I595_3133"/>
<name>A0A0P7AS24_9FLAO</name>
<evidence type="ECO:0000313" key="10">
    <source>
        <dbReference type="Proteomes" id="UP000050280"/>
    </source>
</evidence>
<accession>A0A0P7AS24</accession>